<dbReference type="Proteomes" id="UP000663860">
    <property type="component" value="Unassembled WGS sequence"/>
</dbReference>
<feature type="compositionally biased region" description="Basic and acidic residues" evidence="2">
    <location>
        <begin position="682"/>
        <end position="691"/>
    </location>
</feature>
<evidence type="ECO:0000313" key="3">
    <source>
        <dbReference type="EMBL" id="CAF1030093.1"/>
    </source>
</evidence>
<organism evidence="4 5">
    <name type="scientific">Adineta steineri</name>
    <dbReference type="NCBI Taxonomy" id="433720"/>
    <lineage>
        <taxon>Eukaryota</taxon>
        <taxon>Metazoa</taxon>
        <taxon>Spiralia</taxon>
        <taxon>Gnathifera</taxon>
        <taxon>Rotifera</taxon>
        <taxon>Eurotatoria</taxon>
        <taxon>Bdelloidea</taxon>
        <taxon>Adinetida</taxon>
        <taxon>Adinetidae</taxon>
        <taxon>Adineta</taxon>
    </lineage>
</organism>
<protein>
    <submittedName>
        <fullName evidence="4">Uncharacterized protein</fullName>
    </submittedName>
</protein>
<comment type="caution">
    <text evidence="4">The sequence shown here is derived from an EMBL/GenBank/DDBJ whole genome shotgun (WGS) entry which is preliminary data.</text>
</comment>
<evidence type="ECO:0000313" key="5">
    <source>
        <dbReference type="Proteomes" id="UP000663868"/>
    </source>
</evidence>
<feature type="coiled-coil region" evidence="1">
    <location>
        <begin position="895"/>
        <end position="922"/>
    </location>
</feature>
<sequence length="1489" mass="173226">MARMEPELHENVTITTKTYRHRTTDTPHTVNSHDMNDLVTDHIFIAPYEICAAGIGLLSILVNRHIIDASFSKLYQLSLRLGWEKVFTQERQKLKPNDISVMKCFVLNRLLQEYLKDSHSFVKRSKTLYNEIKSRMSTDFPQWTSQNLFEEVKRWQDMQRRRRLFYFNHTELRQLPGLLMLHKAATNWCHCLINHFRQNTKLWETEGRSRFTEHFQHSFIIVAQPTGSEGAAATQYIKSTTGHFAKLNTRIICLLDPVILKDYIDLSTIDVTLYPLNRETNDKKEKQLPIKWQIQKVMSAEGTPVSIFYAEVNTLQLGTHDSESKRLPLNSTLCQLEFRWKIKINDPEYEENIVLLSQPFGICSHAQYFPKFVAQIFLYEMKQILNHQNTTTDPNIITEFIRRYYTRMTGVELTDHTNRYIREVFAKAIDDVKSTRTMNTLDNTYEDLLAKMISQIDFLVLHPVLSLMYDDSLFLGICNSTEVDKMLNGTREEPHLLLRFNTLTNHQWNSNAIVQFIIHDDNLKRASFDTKTFANEMCRLICESMSDKIKPAKVLSTMSPRIFTDFQWYFHEELYRLNKMSLPSSDSYDPLLPILWMTMRQNDSNNLPQTSTVSNNSIQRKKRNYSDLLPTIESVSSEVRPIPINVIVHINSIDDNLLQQNTSSNDFHRSMIPHSRIDVKLGRGEKIDQSDNPKGAKKNRQWVVEMPDDTDISPGVIFSYLSEKFRSLPDNQNEHASSNNIHRANQGQISSSNMIYCNGSKRMKSPINNSSNIPSEISKVDLDPVTNVGLNNTQNQIQIKQEPCDVDYAILTDTISDLRQISRTDSDEHDFLSPNEAYRNIDIFTFLLLAGSFTDSFTNLCRRSVQKKGWKELFIEIRDGLNSDSKSLEKRFMLNRFIQLNFEDFKEKIRQINEEIDNHVSDIPLDWANHYNSETINETYSQVIACRKILSQQRLFYIERGNLPSLLILQQAITDQFLRLIFLYNSNSNLQQIDCLEAFKVLFDHSLVIVGQPSGTECSAVTKYEKTDKYVTIIKTHIICLLDPNRVDKYLKLSNSGVTLYALDNKGDLERGIPLNLMWKKRTITYDKNKTRTFFYMELNDKDHIQLTEMNSKNKPFHNQKLCQLVFHTTFTVNETNIQCSSTLNSSLFGLCSHAMFYPIYLAQIIISEVDQMCNPINSENHARTFTKFINLYHKRVCGIELNCHSREFIEKELHKICTLSYEKVHNISVNTELIQRKPFSFDIYQDILEKLVAQIKFMSNHPFLSMLYNDRLFYGICSDTVDHGLKSNSRQPRLLVRYNKLQDQKNTEKPDIIFVINDGKLRRACVIQKNLADEMSKCFYEATVNIETQLQVLNYDINFSFKNFSWYSDSHLNSNNMVKTDCETVFYSLELLLKNAIQNSRYYRQVPMPSVESDSQTSTEQFCSLHTMIVSLELSGNEDLRAEAFTHLRDTLCQWCVNHGIHGSLSFLPAIDSPEWPDINDTSSILPQ</sequence>
<name>A0A818J5J2_9BILA</name>
<gene>
    <name evidence="3" type="ORF">IZO911_LOCUS19206</name>
    <name evidence="4" type="ORF">KXQ929_LOCUS1667</name>
</gene>
<dbReference type="Proteomes" id="UP000663868">
    <property type="component" value="Unassembled WGS sequence"/>
</dbReference>
<proteinExistence type="predicted"/>
<reference evidence="4" key="1">
    <citation type="submission" date="2021-02" db="EMBL/GenBank/DDBJ databases">
        <authorList>
            <person name="Nowell W R."/>
        </authorList>
    </citation>
    <scope>NUCLEOTIDE SEQUENCE</scope>
</reference>
<evidence type="ECO:0000256" key="2">
    <source>
        <dbReference type="SAM" id="MobiDB-lite"/>
    </source>
</evidence>
<dbReference type="EMBL" id="CAJOBB010000047">
    <property type="protein sequence ID" value="CAF3530891.1"/>
    <property type="molecule type" value="Genomic_DNA"/>
</dbReference>
<evidence type="ECO:0000313" key="4">
    <source>
        <dbReference type="EMBL" id="CAF3530891.1"/>
    </source>
</evidence>
<evidence type="ECO:0000256" key="1">
    <source>
        <dbReference type="SAM" id="Coils"/>
    </source>
</evidence>
<feature type="region of interest" description="Disordered" evidence="2">
    <location>
        <begin position="682"/>
        <end position="702"/>
    </location>
</feature>
<accession>A0A818J5J2</accession>
<dbReference type="EMBL" id="CAJNOE010000190">
    <property type="protein sequence ID" value="CAF1030093.1"/>
    <property type="molecule type" value="Genomic_DNA"/>
</dbReference>
<keyword evidence="1" id="KW-0175">Coiled coil</keyword>